<organism evidence="4 5">
    <name type="scientific">Ficus carica</name>
    <name type="common">Common fig</name>
    <dbReference type="NCBI Taxonomy" id="3494"/>
    <lineage>
        <taxon>Eukaryota</taxon>
        <taxon>Viridiplantae</taxon>
        <taxon>Streptophyta</taxon>
        <taxon>Embryophyta</taxon>
        <taxon>Tracheophyta</taxon>
        <taxon>Spermatophyta</taxon>
        <taxon>Magnoliopsida</taxon>
        <taxon>eudicotyledons</taxon>
        <taxon>Gunneridae</taxon>
        <taxon>Pentapetalae</taxon>
        <taxon>rosids</taxon>
        <taxon>fabids</taxon>
        <taxon>Rosales</taxon>
        <taxon>Moraceae</taxon>
        <taxon>Ficeae</taxon>
        <taxon>Ficus</taxon>
    </lineage>
</organism>
<sequence length="116" mass="13078">MEEEIKFEIIGREIIKPSSPTPSHLKSFKLSFFDQTVPAIYTSLALFYPSNINNVLTSDQKSSHLKKSLSEALTLFFPLAGRVNDNTTIECHDVGARYLVAKFNGLLSTFLEQHKD</sequence>
<dbReference type="Gene3D" id="3.30.559.10">
    <property type="entry name" value="Chloramphenicol acetyltransferase-like domain"/>
    <property type="match status" value="1"/>
</dbReference>
<gene>
    <name evidence="4" type="ORF">TIFTF001_039228</name>
</gene>
<reference evidence="4" key="1">
    <citation type="submission" date="2023-07" db="EMBL/GenBank/DDBJ databases">
        <title>draft genome sequence of fig (Ficus carica).</title>
        <authorList>
            <person name="Takahashi T."/>
            <person name="Nishimura K."/>
        </authorList>
    </citation>
    <scope>NUCLEOTIDE SEQUENCE</scope>
</reference>
<evidence type="ECO:0000313" key="4">
    <source>
        <dbReference type="EMBL" id="GMN70182.1"/>
    </source>
</evidence>
<keyword evidence="2" id="KW-0808">Transferase</keyword>
<dbReference type="GO" id="GO:0016746">
    <property type="term" value="F:acyltransferase activity"/>
    <property type="evidence" value="ECO:0007669"/>
    <property type="project" value="UniProtKB-KW"/>
</dbReference>
<dbReference type="PANTHER" id="PTHR31623">
    <property type="entry name" value="F21J9.9"/>
    <property type="match status" value="1"/>
</dbReference>
<dbReference type="Proteomes" id="UP001187192">
    <property type="component" value="Unassembled WGS sequence"/>
</dbReference>
<protein>
    <submittedName>
        <fullName evidence="4">Uncharacterized protein</fullName>
    </submittedName>
</protein>
<comment type="similarity">
    <text evidence="1">Belongs to the plant acyltransferase family.</text>
</comment>
<evidence type="ECO:0000256" key="3">
    <source>
        <dbReference type="ARBA" id="ARBA00023315"/>
    </source>
</evidence>
<keyword evidence="5" id="KW-1185">Reference proteome</keyword>
<dbReference type="EMBL" id="BTGU01001055">
    <property type="protein sequence ID" value="GMN70182.1"/>
    <property type="molecule type" value="Genomic_DNA"/>
</dbReference>
<dbReference type="InterPro" id="IPR023213">
    <property type="entry name" value="CAT-like_dom_sf"/>
</dbReference>
<comment type="caution">
    <text evidence="4">The sequence shown here is derived from an EMBL/GenBank/DDBJ whole genome shotgun (WGS) entry which is preliminary data.</text>
</comment>
<dbReference type="Pfam" id="PF02458">
    <property type="entry name" value="Transferase"/>
    <property type="match status" value="1"/>
</dbReference>
<evidence type="ECO:0000313" key="5">
    <source>
        <dbReference type="Proteomes" id="UP001187192"/>
    </source>
</evidence>
<dbReference type="PANTHER" id="PTHR31623:SF17">
    <property type="entry name" value="F21J9.9"/>
    <property type="match status" value="1"/>
</dbReference>
<dbReference type="AlphaFoldDB" id="A0AA88E8U1"/>
<evidence type="ECO:0000256" key="2">
    <source>
        <dbReference type="ARBA" id="ARBA00022679"/>
    </source>
</evidence>
<accession>A0AA88E8U1</accession>
<evidence type="ECO:0000256" key="1">
    <source>
        <dbReference type="ARBA" id="ARBA00009861"/>
    </source>
</evidence>
<proteinExistence type="inferred from homology"/>
<name>A0AA88E8U1_FICCA</name>
<keyword evidence="3" id="KW-0012">Acyltransferase</keyword>